<proteinExistence type="predicted"/>
<protein>
    <submittedName>
        <fullName evidence="1">Uncharacterized protein</fullName>
    </submittedName>
</protein>
<reference evidence="1" key="1">
    <citation type="submission" date="2021-01" db="EMBL/GenBank/DDBJ databases">
        <authorList>
            <consortium name="Genoscope - CEA"/>
            <person name="William W."/>
        </authorList>
    </citation>
    <scope>NUCLEOTIDE SEQUENCE</scope>
</reference>
<accession>A0A8S1TVB6</accession>
<dbReference type="AlphaFoldDB" id="A0A8S1TVB6"/>
<evidence type="ECO:0000313" key="2">
    <source>
        <dbReference type="Proteomes" id="UP000683925"/>
    </source>
</evidence>
<gene>
    <name evidence="1" type="ORF">POCTA_138.1.T0340168</name>
</gene>
<dbReference type="EMBL" id="CAJJDP010000034">
    <property type="protein sequence ID" value="CAD8157801.1"/>
    <property type="molecule type" value="Genomic_DNA"/>
</dbReference>
<sequence>MKFLFANQQNLANHVVRLIPYGGGKEIFMSNFQSMGGFYWNFQTILELNFEESFMNENHRGQFLQTTYGVLDVRIPYKFLLFCLQSLESTPFVFKSLINIILELFMTSCKTTSSAIIQEQQSCDIVTLSFCQTYQKKKWL</sequence>
<keyword evidence="2" id="KW-1185">Reference proteome</keyword>
<comment type="caution">
    <text evidence="1">The sequence shown here is derived from an EMBL/GenBank/DDBJ whole genome shotgun (WGS) entry which is preliminary data.</text>
</comment>
<name>A0A8S1TVB6_PAROT</name>
<organism evidence="1 2">
    <name type="scientific">Paramecium octaurelia</name>
    <dbReference type="NCBI Taxonomy" id="43137"/>
    <lineage>
        <taxon>Eukaryota</taxon>
        <taxon>Sar</taxon>
        <taxon>Alveolata</taxon>
        <taxon>Ciliophora</taxon>
        <taxon>Intramacronucleata</taxon>
        <taxon>Oligohymenophorea</taxon>
        <taxon>Peniculida</taxon>
        <taxon>Parameciidae</taxon>
        <taxon>Paramecium</taxon>
    </lineage>
</organism>
<dbReference type="Proteomes" id="UP000683925">
    <property type="component" value="Unassembled WGS sequence"/>
</dbReference>
<evidence type="ECO:0000313" key="1">
    <source>
        <dbReference type="EMBL" id="CAD8157801.1"/>
    </source>
</evidence>